<evidence type="ECO:0000256" key="1">
    <source>
        <dbReference type="ARBA" id="ARBA00023015"/>
    </source>
</evidence>
<dbReference type="Gene3D" id="1.10.10.60">
    <property type="entry name" value="Homeodomain-like"/>
    <property type="match status" value="2"/>
</dbReference>
<dbReference type="PROSITE" id="PS01124">
    <property type="entry name" value="HTH_ARAC_FAMILY_2"/>
    <property type="match status" value="1"/>
</dbReference>
<evidence type="ECO:0000259" key="4">
    <source>
        <dbReference type="PROSITE" id="PS01124"/>
    </source>
</evidence>
<dbReference type="PROSITE" id="PS00041">
    <property type="entry name" value="HTH_ARAC_FAMILY_1"/>
    <property type="match status" value="1"/>
</dbReference>
<dbReference type="PANTHER" id="PTHR43280:SF28">
    <property type="entry name" value="HTH-TYPE TRANSCRIPTIONAL ACTIVATOR RHAS"/>
    <property type="match status" value="1"/>
</dbReference>
<dbReference type="SMART" id="SM00342">
    <property type="entry name" value="HTH_ARAC"/>
    <property type="match status" value="1"/>
</dbReference>
<feature type="domain" description="HTH araC/xylS-type" evidence="4">
    <location>
        <begin position="171"/>
        <end position="269"/>
    </location>
</feature>
<dbReference type="InterPro" id="IPR014710">
    <property type="entry name" value="RmlC-like_jellyroll"/>
</dbReference>
<dbReference type="InterPro" id="IPR011051">
    <property type="entry name" value="RmlC_Cupin_sf"/>
</dbReference>
<organism evidence="5 6">
    <name type="scientific">Ureibacillus chungkukjangi</name>
    <dbReference type="NCBI Taxonomy" id="1202712"/>
    <lineage>
        <taxon>Bacteria</taxon>
        <taxon>Bacillati</taxon>
        <taxon>Bacillota</taxon>
        <taxon>Bacilli</taxon>
        <taxon>Bacillales</taxon>
        <taxon>Caryophanaceae</taxon>
        <taxon>Ureibacillus</taxon>
    </lineage>
</organism>
<dbReference type="Gene3D" id="2.60.120.10">
    <property type="entry name" value="Jelly Rolls"/>
    <property type="match status" value="1"/>
</dbReference>
<protein>
    <submittedName>
        <fullName evidence="5">AraC-like DNA-binding protein</fullName>
    </submittedName>
</protein>
<keyword evidence="6" id="KW-1185">Reference proteome</keyword>
<dbReference type="SUPFAM" id="SSF46689">
    <property type="entry name" value="Homeodomain-like"/>
    <property type="match status" value="2"/>
</dbReference>
<dbReference type="InterPro" id="IPR018060">
    <property type="entry name" value="HTH_AraC"/>
</dbReference>
<reference evidence="5 6" key="1">
    <citation type="submission" date="2018-06" db="EMBL/GenBank/DDBJ databases">
        <title>Genomic Encyclopedia of Archaeal and Bacterial Type Strains, Phase II (KMG-II): from individual species to whole genera.</title>
        <authorList>
            <person name="Goeker M."/>
        </authorList>
    </citation>
    <scope>NUCLEOTIDE SEQUENCE [LARGE SCALE GENOMIC DNA]</scope>
    <source>
        <strain evidence="5 6">KACC 16626</strain>
    </source>
</reference>
<dbReference type="GO" id="GO:0043565">
    <property type="term" value="F:sequence-specific DNA binding"/>
    <property type="evidence" value="ECO:0007669"/>
    <property type="project" value="InterPro"/>
</dbReference>
<evidence type="ECO:0000256" key="3">
    <source>
        <dbReference type="ARBA" id="ARBA00023163"/>
    </source>
</evidence>
<evidence type="ECO:0000313" key="6">
    <source>
        <dbReference type="Proteomes" id="UP000247416"/>
    </source>
</evidence>
<proteinExistence type="predicted"/>
<dbReference type="AlphaFoldDB" id="A0A318THP4"/>
<keyword evidence="3" id="KW-0804">Transcription</keyword>
<dbReference type="InterPro" id="IPR020449">
    <property type="entry name" value="Tscrpt_reg_AraC-type_HTH"/>
</dbReference>
<dbReference type="RefSeq" id="WP_193768077.1">
    <property type="nucleotide sequence ID" value="NZ_PYWJ01000034.1"/>
</dbReference>
<dbReference type="SUPFAM" id="SSF51182">
    <property type="entry name" value="RmlC-like cupins"/>
    <property type="match status" value="1"/>
</dbReference>
<name>A0A318THP4_9BACL</name>
<dbReference type="InterPro" id="IPR018062">
    <property type="entry name" value="HTH_AraC-typ_CS"/>
</dbReference>
<sequence>MGLHLKLPNVQIFQFDGHSSWNDPAHSHQDCYQISIPFNGNTIATLNQKEKVLSSGNAIVANPNSTHSHEFNSDSSSLVILGLNREGFNNWLCDEKALKEEVNFYEDQQIFSNDVKLQMKQWFTHYILKEDYQSSFMDDLEISIFQYFSALLRGSHNIKEPLQLVSDNHFNHVLDYIHSHYSDDISVETLAGIAQQSKYHFIRSFKLATGFTPHQYVMIIKIKKAKELLTISNKTITEISYEVGFSSPSQFYKTFANLVGCSPKKFREHKD</sequence>
<comment type="caution">
    <text evidence="5">The sequence shown here is derived from an EMBL/GenBank/DDBJ whole genome shotgun (WGS) entry which is preliminary data.</text>
</comment>
<keyword evidence="1" id="KW-0805">Transcription regulation</keyword>
<dbReference type="Pfam" id="PF12833">
    <property type="entry name" value="HTH_18"/>
    <property type="match status" value="1"/>
</dbReference>
<dbReference type="PANTHER" id="PTHR43280">
    <property type="entry name" value="ARAC-FAMILY TRANSCRIPTIONAL REGULATOR"/>
    <property type="match status" value="1"/>
</dbReference>
<accession>A0A318THP4</accession>
<dbReference type="InterPro" id="IPR009057">
    <property type="entry name" value="Homeodomain-like_sf"/>
</dbReference>
<evidence type="ECO:0000313" key="5">
    <source>
        <dbReference type="EMBL" id="PYF03437.1"/>
    </source>
</evidence>
<dbReference type="EMBL" id="QJTJ01000031">
    <property type="protein sequence ID" value="PYF03437.1"/>
    <property type="molecule type" value="Genomic_DNA"/>
</dbReference>
<dbReference type="Proteomes" id="UP000247416">
    <property type="component" value="Unassembled WGS sequence"/>
</dbReference>
<keyword evidence="2 5" id="KW-0238">DNA-binding</keyword>
<gene>
    <name evidence="5" type="ORF">BJ095_1315</name>
</gene>
<dbReference type="PRINTS" id="PR00032">
    <property type="entry name" value="HTHARAC"/>
</dbReference>
<evidence type="ECO:0000256" key="2">
    <source>
        <dbReference type="ARBA" id="ARBA00023125"/>
    </source>
</evidence>
<dbReference type="GO" id="GO:0003700">
    <property type="term" value="F:DNA-binding transcription factor activity"/>
    <property type="evidence" value="ECO:0007669"/>
    <property type="project" value="InterPro"/>
</dbReference>